<protein>
    <submittedName>
        <fullName evidence="1">Class I SAM-dependent methyltransferase</fullName>
    </submittedName>
</protein>
<name>A0A974Y1E0_9GAMM</name>
<proteinExistence type="predicted"/>
<gene>
    <name evidence="1" type="ORF">I8J32_007380</name>
</gene>
<sequence length="277" mass="30181">MGIGSLSDTLAQDAEGIWRTGATHQVSYAQHGHGECFQVEDRSFWFRHRNDCIASLVANHPFRGALLDIGGGNGYVARRLADEGHEVVLVEPGEVGARNARKGRGLEHVVCATVQDAAFRPGSFGALGLFDVIEHIEDDRGFLQASTPLLAPGGRLYLTVPCHAWLWSGADVEAGHFRRHTRASLERLLDGLYRIDYLGGFFRPLVAPQYLLRALPYRLGLGRRQSLLSAEAEHGAGDGLATRAITALLHREHARIARNQVLGMALAPSALVAATRR</sequence>
<keyword evidence="2" id="KW-1185">Reference proteome</keyword>
<dbReference type="SUPFAM" id="SSF53335">
    <property type="entry name" value="S-adenosyl-L-methionine-dependent methyltransferases"/>
    <property type="match status" value="1"/>
</dbReference>
<dbReference type="CDD" id="cd02440">
    <property type="entry name" value="AdoMet_MTases"/>
    <property type="match status" value="1"/>
</dbReference>
<dbReference type="GO" id="GO:0008168">
    <property type="term" value="F:methyltransferase activity"/>
    <property type="evidence" value="ECO:0007669"/>
    <property type="project" value="UniProtKB-KW"/>
</dbReference>
<evidence type="ECO:0000313" key="2">
    <source>
        <dbReference type="Proteomes" id="UP000639274"/>
    </source>
</evidence>
<dbReference type="Proteomes" id="UP000639274">
    <property type="component" value="Chromosome"/>
</dbReference>
<keyword evidence="1" id="KW-0808">Transferase</keyword>
<accession>A0A974Y1E0</accession>
<reference evidence="1 2" key="1">
    <citation type="submission" date="2021-03" db="EMBL/GenBank/DDBJ databases">
        <title>Lysobacter sp. nov. isolated from soil of gangwondo yeongwol, south Korea.</title>
        <authorList>
            <person name="Kim K.R."/>
            <person name="Kim K.H."/>
            <person name="Jeon C.O."/>
        </authorList>
    </citation>
    <scope>NUCLEOTIDE SEQUENCE [LARGE SCALE GENOMIC DNA]</scope>
    <source>
        <strain evidence="1 2">R19</strain>
    </source>
</reference>
<dbReference type="GO" id="GO:0032259">
    <property type="term" value="P:methylation"/>
    <property type="evidence" value="ECO:0007669"/>
    <property type="project" value="UniProtKB-KW"/>
</dbReference>
<dbReference type="KEGG" id="lsf:I8J32_007380"/>
<organism evidence="1 2">
    <name type="scientific">Agrilutibacter solisilvae</name>
    <dbReference type="NCBI Taxonomy" id="2763317"/>
    <lineage>
        <taxon>Bacteria</taxon>
        <taxon>Pseudomonadati</taxon>
        <taxon>Pseudomonadota</taxon>
        <taxon>Gammaproteobacteria</taxon>
        <taxon>Lysobacterales</taxon>
        <taxon>Lysobacteraceae</taxon>
        <taxon>Agrilutibacter</taxon>
    </lineage>
</organism>
<dbReference type="AlphaFoldDB" id="A0A974Y1E0"/>
<dbReference type="Gene3D" id="3.40.50.150">
    <property type="entry name" value="Vaccinia Virus protein VP39"/>
    <property type="match status" value="1"/>
</dbReference>
<dbReference type="Pfam" id="PF13489">
    <property type="entry name" value="Methyltransf_23"/>
    <property type="match status" value="1"/>
</dbReference>
<evidence type="ECO:0000313" key="1">
    <source>
        <dbReference type="EMBL" id="QSX79656.1"/>
    </source>
</evidence>
<dbReference type="InterPro" id="IPR029063">
    <property type="entry name" value="SAM-dependent_MTases_sf"/>
</dbReference>
<dbReference type="PANTHER" id="PTHR43861:SF6">
    <property type="entry name" value="METHYLTRANSFERASE TYPE 11"/>
    <property type="match status" value="1"/>
</dbReference>
<dbReference type="PANTHER" id="PTHR43861">
    <property type="entry name" value="TRANS-ACONITATE 2-METHYLTRANSFERASE-RELATED"/>
    <property type="match status" value="1"/>
</dbReference>
<keyword evidence="1" id="KW-0489">Methyltransferase</keyword>
<dbReference type="EMBL" id="CP071518">
    <property type="protein sequence ID" value="QSX79656.1"/>
    <property type="molecule type" value="Genomic_DNA"/>
</dbReference>
<dbReference type="RefSeq" id="WP_200610229.1">
    <property type="nucleotide sequence ID" value="NZ_CP071518.1"/>
</dbReference>